<reference evidence="2" key="1">
    <citation type="submission" date="2017-10" db="EMBL/GenBank/DDBJ databases">
        <title>Completed PacBio SMRT sequence of Methylosinus trichosporium OB3b reveals presence of a third large plasmid.</title>
        <authorList>
            <person name="Charles T.C."/>
            <person name="Lynch M.D.J."/>
            <person name="Heil J.R."/>
            <person name="Cheng J."/>
        </authorList>
    </citation>
    <scope>NUCLEOTIDE SEQUENCE [LARGE SCALE GENOMIC DNA]</scope>
    <source>
        <strain evidence="2">OB3b</strain>
    </source>
</reference>
<dbReference type="EMBL" id="CP023737">
    <property type="protein sequence ID" value="ATQ68759.1"/>
    <property type="molecule type" value="Genomic_DNA"/>
</dbReference>
<keyword evidence="2" id="KW-1185">Reference proteome</keyword>
<dbReference type="STRING" id="595536.GCA_000178815_02486"/>
<accession>A0A2D2D1M1</accession>
<name>A0A2D2D1M1_METT3</name>
<sequence length="88" mass="9521">MIDLSRETEALAKRIAAARSVSVDDAIRQALQAMASEPGVSRERSRDRSPAVVAASVAEVERIVAELSVMPLLDRRDPHVIADDLDAL</sequence>
<gene>
    <name evidence="1" type="ORF">CQW49_13385</name>
</gene>
<dbReference type="KEGG" id="mtw:CQW49_13385"/>
<evidence type="ECO:0000313" key="2">
    <source>
        <dbReference type="Proteomes" id="UP000230709"/>
    </source>
</evidence>
<proteinExistence type="predicted"/>
<protein>
    <submittedName>
        <fullName evidence="1">Uncharacterized protein</fullName>
    </submittedName>
</protein>
<organism evidence="1 2">
    <name type="scientific">Methylosinus trichosporium (strain ATCC 35070 / NCIMB 11131 / UNIQEM 75 / OB3b)</name>
    <dbReference type="NCBI Taxonomy" id="595536"/>
    <lineage>
        <taxon>Bacteria</taxon>
        <taxon>Pseudomonadati</taxon>
        <taxon>Pseudomonadota</taxon>
        <taxon>Alphaproteobacteria</taxon>
        <taxon>Hyphomicrobiales</taxon>
        <taxon>Methylocystaceae</taxon>
        <taxon>Methylosinus</taxon>
    </lineage>
</organism>
<evidence type="ECO:0000313" key="1">
    <source>
        <dbReference type="EMBL" id="ATQ68759.1"/>
    </source>
</evidence>
<dbReference type="AlphaFoldDB" id="A0A2D2D1M1"/>
<dbReference type="RefSeq" id="WP_003609000.1">
    <property type="nucleotide sequence ID" value="NZ_ADVE02000001.1"/>
</dbReference>
<dbReference type="Proteomes" id="UP000230709">
    <property type="component" value="Chromosome"/>
</dbReference>